<evidence type="ECO:0000313" key="2">
    <source>
        <dbReference type="EMBL" id="MTD95987.1"/>
    </source>
</evidence>
<name>A0A6I3KQQ4_9HYPH</name>
<dbReference type="RefSeq" id="WP_154740467.1">
    <property type="nucleotide sequence ID" value="NZ_WMBQ01000002.1"/>
</dbReference>
<gene>
    <name evidence="2" type="ORF">GIW81_16735</name>
</gene>
<organism evidence="2 3">
    <name type="scientific">Hyphomicrobium album</name>
    <dbReference type="NCBI Taxonomy" id="2665159"/>
    <lineage>
        <taxon>Bacteria</taxon>
        <taxon>Pseudomonadati</taxon>
        <taxon>Pseudomonadota</taxon>
        <taxon>Alphaproteobacteria</taxon>
        <taxon>Hyphomicrobiales</taxon>
        <taxon>Hyphomicrobiaceae</taxon>
        <taxon>Hyphomicrobium</taxon>
    </lineage>
</organism>
<keyword evidence="1" id="KW-0812">Transmembrane</keyword>
<dbReference type="Proteomes" id="UP000440694">
    <property type="component" value="Unassembled WGS sequence"/>
</dbReference>
<keyword evidence="1" id="KW-1133">Transmembrane helix</keyword>
<dbReference type="Gene3D" id="3.90.226.10">
    <property type="entry name" value="2-enoyl-CoA Hydratase, Chain A, domain 1"/>
    <property type="match status" value="1"/>
</dbReference>
<dbReference type="SUPFAM" id="SSF52096">
    <property type="entry name" value="ClpP/crotonase"/>
    <property type="match status" value="1"/>
</dbReference>
<dbReference type="InterPro" id="IPR029045">
    <property type="entry name" value="ClpP/crotonase-like_dom_sf"/>
</dbReference>
<feature type="transmembrane region" description="Helical" evidence="1">
    <location>
        <begin position="15"/>
        <end position="38"/>
    </location>
</feature>
<reference evidence="2 3" key="1">
    <citation type="submission" date="2019-11" db="EMBL/GenBank/DDBJ databases">
        <title>Identification of a novel strain.</title>
        <authorList>
            <person name="Xu Q."/>
            <person name="Wang G."/>
        </authorList>
    </citation>
    <scope>NUCLEOTIDE SEQUENCE [LARGE SCALE GENOMIC DNA]</scope>
    <source>
        <strain evidence="3">xq</strain>
    </source>
</reference>
<evidence type="ECO:0000256" key="1">
    <source>
        <dbReference type="SAM" id="Phobius"/>
    </source>
</evidence>
<keyword evidence="1" id="KW-0472">Membrane</keyword>
<comment type="caution">
    <text evidence="2">The sequence shown here is derived from an EMBL/GenBank/DDBJ whole genome shotgun (WGS) entry which is preliminary data.</text>
</comment>
<dbReference type="EMBL" id="WMBQ01000002">
    <property type="protein sequence ID" value="MTD95987.1"/>
    <property type="molecule type" value="Genomic_DNA"/>
</dbReference>
<accession>A0A6I3KQQ4</accession>
<dbReference type="AlphaFoldDB" id="A0A6I3KQQ4"/>
<evidence type="ECO:0000313" key="3">
    <source>
        <dbReference type="Proteomes" id="UP000440694"/>
    </source>
</evidence>
<proteinExistence type="predicted"/>
<feature type="transmembrane region" description="Helical" evidence="1">
    <location>
        <begin position="90"/>
        <end position="110"/>
    </location>
</feature>
<evidence type="ECO:0008006" key="4">
    <source>
        <dbReference type="Google" id="ProtNLM"/>
    </source>
</evidence>
<protein>
    <recommendedName>
        <fullName evidence="4">Clp protease</fullName>
    </recommendedName>
</protein>
<keyword evidence="3" id="KW-1185">Reference proteome</keyword>
<feature type="transmembrane region" description="Helical" evidence="1">
    <location>
        <begin position="50"/>
        <end position="70"/>
    </location>
</feature>
<sequence length="285" mass="31311">MLKFFGRQWRGEAPFWVSVLVVSLILPWALIVGGTQWLSADTIESTPQRSIIASAIIFSLIAVVGVWQLVGTWRASSRSKAPDRWWITRWMGRLVAVAGFALTAFVLSTVPPAMARFYSEMNDTDYIGQQGHSLTVDGDRVVITGQLSWGLYDQFVQALRDDQVQTIVLNSNGGHYAVGRRMAVLINENGLDTLTTEMCASACTFAYLGGHNRTLQAGARLGYHAPSGNTDQVLSNVGAHMAGVLRTANVPDEFIQHMLATPGDKVWFPTVDELRQANIVTDVIE</sequence>